<proteinExistence type="predicted"/>
<accession>A0A498K6J0</accession>
<gene>
    <name evidence="1" type="ORF">DVH24_001196</name>
</gene>
<name>A0A498K6J0_MALDO</name>
<comment type="caution">
    <text evidence="1">The sequence shown here is derived from an EMBL/GenBank/DDBJ whole genome shotgun (WGS) entry which is preliminary data.</text>
</comment>
<evidence type="ECO:0000313" key="1">
    <source>
        <dbReference type="EMBL" id="RXI00962.1"/>
    </source>
</evidence>
<sequence length="159" mass="17357">MVLFLYPLFAFEKVVMLRVWLSRFEGRCLFDFGASNLVGSVFSNVSKGWACLLVYLATKHRVLFLCYSFTFLGQSDVVGAASFTCSTLAENFGKVICGTHELLLRVTDADKARKVGASSISEIGPRAFEKASASSIDSENDASSIFEKAIMLVGLALED</sequence>
<dbReference type="AlphaFoldDB" id="A0A498K6J0"/>
<protein>
    <submittedName>
        <fullName evidence="1">Uncharacterized protein</fullName>
    </submittedName>
</protein>
<organism evidence="1 2">
    <name type="scientific">Malus domestica</name>
    <name type="common">Apple</name>
    <name type="synonym">Pyrus malus</name>
    <dbReference type="NCBI Taxonomy" id="3750"/>
    <lineage>
        <taxon>Eukaryota</taxon>
        <taxon>Viridiplantae</taxon>
        <taxon>Streptophyta</taxon>
        <taxon>Embryophyta</taxon>
        <taxon>Tracheophyta</taxon>
        <taxon>Spermatophyta</taxon>
        <taxon>Magnoliopsida</taxon>
        <taxon>eudicotyledons</taxon>
        <taxon>Gunneridae</taxon>
        <taxon>Pentapetalae</taxon>
        <taxon>rosids</taxon>
        <taxon>fabids</taxon>
        <taxon>Rosales</taxon>
        <taxon>Rosaceae</taxon>
        <taxon>Amygdaloideae</taxon>
        <taxon>Maleae</taxon>
        <taxon>Malus</taxon>
    </lineage>
</organism>
<dbReference type="Proteomes" id="UP000290289">
    <property type="component" value="Chromosome 4"/>
</dbReference>
<dbReference type="EMBL" id="RDQH01000330">
    <property type="protein sequence ID" value="RXI00962.1"/>
    <property type="molecule type" value="Genomic_DNA"/>
</dbReference>
<evidence type="ECO:0000313" key="2">
    <source>
        <dbReference type="Proteomes" id="UP000290289"/>
    </source>
</evidence>
<reference evidence="1 2" key="1">
    <citation type="submission" date="2018-10" db="EMBL/GenBank/DDBJ databases">
        <title>A high-quality apple genome assembly.</title>
        <authorList>
            <person name="Hu J."/>
        </authorList>
    </citation>
    <scope>NUCLEOTIDE SEQUENCE [LARGE SCALE GENOMIC DNA]</scope>
    <source>
        <strain evidence="2">cv. HFTH1</strain>
        <tissue evidence="1">Young leaf</tissue>
    </source>
</reference>
<keyword evidence="2" id="KW-1185">Reference proteome</keyword>